<dbReference type="PANTHER" id="PTHR45089:SF24">
    <property type="entry name" value="DNAJ HEAT SHOCK N-TERMINAL DOMAIN-CONTAINING PROTEIN"/>
    <property type="match status" value="1"/>
</dbReference>
<organism evidence="8 9">
    <name type="scientific">Sphagnum troendelagicum</name>
    <dbReference type="NCBI Taxonomy" id="128251"/>
    <lineage>
        <taxon>Eukaryota</taxon>
        <taxon>Viridiplantae</taxon>
        <taxon>Streptophyta</taxon>
        <taxon>Embryophyta</taxon>
        <taxon>Bryophyta</taxon>
        <taxon>Sphagnophytina</taxon>
        <taxon>Sphagnopsida</taxon>
        <taxon>Sphagnales</taxon>
        <taxon>Sphagnaceae</taxon>
        <taxon>Sphagnum</taxon>
    </lineage>
</organism>
<dbReference type="EMBL" id="OZ019910">
    <property type="protein sequence ID" value="CAK9211596.1"/>
    <property type="molecule type" value="Genomic_DNA"/>
</dbReference>
<dbReference type="PANTHER" id="PTHR45089">
    <property type="entry name" value="DNAJ HEAT SHOCK AMINO-TERMINAL DOMAIN PROTEIN-RELATED"/>
    <property type="match status" value="1"/>
</dbReference>
<feature type="compositionally biased region" description="Polar residues" evidence="5">
    <location>
        <begin position="253"/>
        <end position="283"/>
    </location>
</feature>
<reference evidence="8" key="1">
    <citation type="submission" date="2024-02" db="EMBL/GenBank/DDBJ databases">
        <authorList>
            <consortium name="ELIXIR-Norway"/>
            <consortium name="Elixir Norway"/>
        </authorList>
    </citation>
    <scope>NUCLEOTIDE SEQUENCE</scope>
</reference>
<protein>
    <recommendedName>
        <fullName evidence="10">DUF3444 domain-containing protein</fullName>
    </recommendedName>
</protein>
<evidence type="ECO:0000259" key="6">
    <source>
        <dbReference type="Pfam" id="PF06632"/>
    </source>
</evidence>
<dbReference type="InterPro" id="IPR024593">
    <property type="entry name" value="DUF3444"/>
</dbReference>
<dbReference type="InterPro" id="IPR038051">
    <property type="entry name" value="XRCC4-like_N_sf"/>
</dbReference>
<dbReference type="Gene3D" id="2.170.210.10">
    <property type="entry name" value="DNA double-strand break repair and VJ recombination XRCC4, N-terminal"/>
    <property type="match status" value="1"/>
</dbReference>
<dbReference type="Pfam" id="PF11926">
    <property type="entry name" value="DUF3444"/>
    <property type="match status" value="1"/>
</dbReference>
<keyword evidence="9" id="KW-1185">Reference proteome</keyword>
<evidence type="ECO:0000313" key="9">
    <source>
        <dbReference type="Proteomes" id="UP001497512"/>
    </source>
</evidence>
<sequence length="624" mass="70581">MVDTTCIKVDKVERFGFNYQAQCLYIKGTWFPSGFNLCISDGVHAWTACPSEASITQTANTSKISNLEYIDRAHSLLGKPSYGVQFQFCRLEDEQVKLILFQSSSGAFLFNVILDAAALRDVIIEMLDFAMDSWRNLDERLGKEVRRYERLEIELKYEKLKVEDELDRVKTECLNLQKAIDDGKAPKECVVKAMEEQSPLIGNRRCFSINEPSSSKQASPQIRPYQALPCQELESKEANIYELDGEDIIDEGNNVTGSKSNKSQNRLVKNSQGDTNHVLSSQSHSKRCDKATLPSSSPLTYAKKVRPRNPISTKKRKKSGSEYLQATSGGSVDAQSSEGQREFKVQSCDFHDFDEHRTESEIKINQYWALYDDQDGMPRFYGRVCKIVRKPFQASIEWLEPFGAVLPATCFVKTSNLCVSNGEFRMSFVSVQNLPAFSHRVEIERTSRGIFKIYPREGEVWALYKTWDKKIGCKDAETKKVEYELVEVQNNFSAEQGLKVVPLLKVVGFRTLFNTGHDGLAYWIPAKNMAAQFSHRILEHRMLGCEARGVPSGSWELDPASTPASFLSSIPNTQAINEEHHIPNTEAINEELPIPNTQVINEELDSLQPNAECDCPQPEFSFSD</sequence>
<feature type="domain" description="XRCC4 N-terminal" evidence="6">
    <location>
        <begin position="24"/>
        <end position="93"/>
    </location>
</feature>
<keyword evidence="4" id="KW-0539">Nucleus</keyword>
<proteinExistence type="predicted"/>
<gene>
    <name evidence="8" type="ORF">CSSPTR1EN2_LOCUS10826</name>
</gene>
<comment type="subcellular location">
    <subcellularLocation>
        <location evidence="1">Nucleus</location>
    </subcellularLocation>
</comment>
<evidence type="ECO:0000256" key="1">
    <source>
        <dbReference type="ARBA" id="ARBA00004123"/>
    </source>
</evidence>
<name>A0ABP0U2Z2_9BRYO</name>
<evidence type="ECO:0000259" key="7">
    <source>
        <dbReference type="Pfam" id="PF11926"/>
    </source>
</evidence>
<evidence type="ECO:0000256" key="3">
    <source>
        <dbReference type="ARBA" id="ARBA00023204"/>
    </source>
</evidence>
<dbReference type="Pfam" id="PF06632">
    <property type="entry name" value="XRCC4"/>
    <property type="match status" value="1"/>
</dbReference>
<dbReference type="InterPro" id="IPR053961">
    <property type="entry name" value="XRCC4_N"/>
</dbReference>
<feature type="domain" description="DUF3444" evidence="7">
    <location>
        <begin position="341"/>
        <end position="544"/>
    </location>
</feature>
<keyword evidence="2" id="KW-0227">DNA damage</keyword>
<evidence type="ECO:0008006" key="10">
    <source>
        <dbReference type="Google" id="ProtNLM"/>
    </source>
</evidence>
<keyword evidence="3" id="KW-0234">DNA repair</keyword>
<feature type="compositionally biased region" description="Basic residues" evidence="5">
    <location>
        <begin position="303"/>
        <end position="318"/>
    </location>
</feature>
<accession>A0ABP0U2Z2</accession>
<evidence type="ECO:0000313" key="8">
    <source>
        <dbReference type="EMBL" id="CAK9211596.1"/>
    </source>
</evidence>
<evidence type="ECO:0000256" key="5">
    <source>
        <dbReference type="SAM" id="MobiDB-lite"/>
    </source>
</evidence>
<evidence type="ECO:0000256" key="2">
    <source>
        <dbReference type="ARBA" id="ARBA00022763"/>
    </source>
</evidence>
<feature type="region of interest" description="Disordered" evidence="5">
    <location>
        <begin position="251"/>
        <end position="338"/>
    </location>
</feature>
<dbReference type="Proteomes" id="UP001497512">
    <property type="component" value="Chromosome 18"/>
</dbReference>
<feature type="compositionally biased region" description="Polar residues" evidence="5">
    <location>
        <begin position="322"/>
        <end position="338"/>
    </location>
</feature>
<evidence type="ECO:0000256" key="4">
    <source>
        <dbReference type="ARBA" id="ARBA00023242"/>
    </source>
</evidence>